<dbReference type="SUPFAM" id="SSF103473">
    <property type="entry name" value="MFS general substrate transporter"/>
    <property type="match status" value="1"/>
</dbReference>
<dbReference type="PROSITE" id="PS50850">
    <property type="entry name" value="MFS"/>
    <property type="match status" value="1"/>
</dbReference>
<feature type="transmembrane region" description="Helical" evidence="1">
    <location>
        <begin position="372"/>
        <end position="391"/>
    </location>
</feature>
<dbReference type="InterPro" id="IPR020846">
    <property type="entry name" value="MFS_dom"/>
</dbReference>
<protein>
    <submittedName>
        <fullName evidence="3">Major facilitator superfamily MFS_1</fullName>
    </submittedName>
</protein>
<name>F8ALL5_METOI</name>
<dbReference type="AlphaFoldDB" id="F8ALL5"/>
<dbReference type="KEGG" id="mok:Metok_1325"/>
<dbReference type="Gene3D" id="1.20.1250.20">
    <property type="entry name" value="MFS general substrate transporter like domains"/>
    <property type="match status" value="2"/>
</dbReference>
<keyword evidence="1" id="KW-0812">Transmembrane</keyword>
<feature type="transmembrane region" description="Helical" evidence="1">
    <location>
        <begin position="306"/>
        <end position="321"/>
    </location>
</feature>
<dbReference type="GeneID" id="10773481"/>
<dbReference type="Pfam" id="PF07690">
    <property type="entry name" value="MFS_1"/>
    <property type="match status" value="1"/>
</dbReference>
<feature type="transmembrane region" description="Helical" evidence="1">
    <location>
        <begin position="35"/>
        <end position="60"/>
    </location>
</feature>
<dbReference type="RefSeq" id="WP_013867473.1">
    <property type="nucleotide sequence ID" value="NC_015636.1"/>
</dbReference>
<proteinExistence type="predicted"/>
<feature type="transmembrane region" description="Helical" evidence="1">
    <location>
        <begin position="148"/>
        <end position="168"/>
    </location>
</feature>
<keyword evidence="4" id="KW-1185">Reference proteome</keyword>
<feature type="transmembrane region" description="Helical" evidence="1">
    <location>
        <begin position="342"/>
        <end position="366"/>
    </location>
</feature>
<dbReference type="OrthoDB" id="117970at2157"/>
<accession>F8ALL5</accession>
<feature type="transmembrane region" description="Helical" evidence="1">
    <location>
        <begin position="12"/>
        <end position="29"/>
    </location>
</feature>
<dbReference type="Proteomes" id="UP000009296">
    <property type="component" value="Chromosome"/>
</dbReference>
<organism evidence="3 4">
    <name type="scientific">Methanothermococcus okinawensis (strain DSM 14208 / JCM 11175 / IH1)</name>
    <dbReference type="NCBI Taxonomy" id="647113"/>
    <lineage>
        <taxon>Archaea</taxon>
        <taxon>Methanobacteriati</taxon>
        <taxon>Methanobacteriota</taxon>
        <taxon>Methanomada group</taxon>
        <taxon>Methanococci</taxon>
        <taxon>Methanococcales</taxon>
        <taxon>Methanococcaceae</taxon>
        <taxon>Methanothermococcus</taxon>
    </lineage>
</organism>
<dbReference type="CDD" id="cd17370">
    <property type="entry name" value="MFS_MJ1317_like"/>
    <property type="match status" value="1"/>
</dbReference>
<sequence>MEIKGNIKEKEYFGINKNVFLLSIVSFITDVSSEMIMPILPMFISSLGGSSVIIGLVGGLRDSIASILKVISGYYSDRTGKKKIFVLLGYFTSSIFKLLLSFSKTWLGILSFAVLERVGKGIRTAPRDAIIADSTVGKRGKGFGIHRAFDTLGAIIGSITVFILYWFLKYGFNEIIFIAAIISFFAVIPIYFVKEPKSNKSYLSLRLSLKSLSKPLKLFILVSAIFTLANFSYMFFILRAQEYFVGKLSVGIPILLYVLFNIFYASFAIPFGILSDKIGRKKVIISGYFLYGLTSFGFAYLHSLSWFIVLFALYGISYAIIQGNQRAYVSDLSSGNIRGTALGTFHTVIGLASLPSSLIAGCLWQINPSITFIYGGILAFISAVIFISYIFKYKL</sequence>
<keyword evidence="1" id="KW-0472">Membrane</keyword>
<dbReference type="HOGENOM" id="CLU_040020_1_0_2"/>
<evidence type="ECO:0000259" key="2">
    <source>
        <dbReference type="PROSITE" id="PS50850"/>
    </source>
</evidence>
<dbReference type="GO" id="GO:0022857">
    <property type="term" value="F:transmembrane transporter activity"/>
    <property type="evidence" value="ECO:0007669"/>
    <property type="project" value="InterPro"/>
</dbReference>
<dbReference type="InterPro" id="IPR011701">
    <property type="entry name" value="MFS"/>
</dbReference>
<dbReference type="STRING" id="647113.Metok_1325"/>
<gene>
    <name evidence="3" type="ordered locus">Metok_1325</name>
</gene>
<dbReference type="PANTHER" id="PTHR23518:SF2">
    <property type="entry name" value="MAJOR FACILITATOR SUPERFAMILY TRANSPORTER"/>
    <property type="match status" value="1"/>
</dbReference>
<feature type="transmembrane region" description="Helical" evidence="1">
    <location>
        <begin position="215"/>
        <end position="238"/>
    </location>
</feature>
<keyword evidence="1" id="KW-1133">Transmembrane helix</keyword>
<dbReference type="EMBL" id="CP002792">
    <property type="protein sequence ID" value="AEH07291.1"/>
    <property type="molecule type" value="Genomic_DNA"/>
</dbReference>
<feature type="domain" description="Major facilitator superfamily (MFS) profile" evidence="2">
    <location>
        <begin position="18"/>
        <end position="394"/>
    </location>
</feature>
<dbReference type="PANTHER" id="PTHR23518">
    <property type="entry name" value="C-METHYLTRANSFERASE"/>
    <property type="match status" value="1"/>
</dbReference>
<dbReference type="InterPro" id="IPR036259">
    <property type="entry name" value="MFS_trans_sf"/>
</dbReference>
<feature type="transmembrane region" description="Helical" evidence="1">
    <location>
        <begin position="174"/>
        <end position="194"/>
    </location>
</feature>
<evidence type="ECO:0000256" key="1">
    <source>
        <dbReference type="SAM" id="Phobius"/>
    </source>
</evidence>
<evidence type="ECO:0000313" key="4">
    <source>
        <dbReference type="Proteomes" id="UP000009296"/>
    </source>
</evidence>
<reference evidence="3" key="1">
    <citation type="submission" date="2011-05" db="EMBL/GenBank/DDBJ databases">
        <title>Complete sequence of chromosome of Methanothermococcus okinawensis IH1.</title>
        <authorList>
            <consortium name="US DOE Joint Genome Institute"/>
            <person name="Lucas S."/>
            <person name="Han J."/>
            <person name="Lapidus A."/>
            <person name="Cheng J.-F."/>
            <person name="Goodwin L."/>
            <person name="Pitluck S."/>
            <person name="Peters L."/>
            <person name="Mikhailova N."/>
            <person name="Held B."/>
            <person name="Han C."/>
            <person name="Tapia R."/>
            <person name="Land M."/>
            <person name="Hauser L."/>
            <person name="Kyrpides N."/>
            <person name="Ivanova N."/>
            <person name="Pagani I."/>
            <person name="Sieprawska-Lupa M."/>
            <person name="Takai K."/>
            <person name="Miyazaki J."/>
            <person name="Whitman W."/>
            <person name="Woyke T."/>
        </authorList>
    </citation>
    <scope>NUCLEOTIDE SEQUENCE</scope>
    <source>
        <strain evidence="3">IH1</strain>
    </source>
</reference>
<evidence type="ECO:0000313" key="3">
    <source>
        <dbReference type="EMBL" id="AEH07291.1"/>
    </source>
</evidence>
<dbReference type="eggNOG" id="arCOG00130">
    <property type="taxonomic scope" value="Archaea"/>
</dbReference>
<feature type="transmembrane region" description="Helical" evidence="1">
    <location>
        <begin position="250"/>
        <end position="271"/>
    </location>
</feature>